<keyword evidence="5" id="KW-0406">Ion transport</keyword>
<gene>
    <name evidence="10" type="ORF">NCTC12872_00520</name>
</gene>
<name>A0A379CA38_9PAST</name>
<comment type="subcellular location">
    <subcellularLocation>
        <location evidence="1">Membrane</location>
        <topology evidence="1">Multi-pass membrane protein</topology>
    </subcellularLocation>
</comment>
<keyword evidence="3 8" id="KW-0812">Transmembrane</keyword>
<protein>
    <submittedName>
        <fullName evidence="10">Voltage-gated potassium channel</fullName>
    </submittedName>
</protein>
<dbReference type="InterPro" id="IPR013099">
    <property type="entry name" value="K_chnl_dom"/>
</dbReference>
<keyword evidence="4 8" id="KW-1133">Transmembrane helix</keyword>
<dbReference type="GO" id="GO:0030322">
    <property type="term" value="P:stabilization of membrane potential"/>
    <property type="evidence" value="ECO:0007669"/>
    <property type="project" value="TreeGrafter"/>
</dbReference>
<proteinExistence type="predicted"/>
<feature type="transmembrane region" description="Helical" evidence="8">
    <location>
        <begin position="18"/>
        <end position="36"/>
    </location>
</feature>
<dbReference type="OrthoDB" id="9813518at2"/>
<dbReference type="Proteomes" id="UP000255417">
    <property type="component" value="Unassembled WGS sequence"/>
</dbReference>
<keyword evidence="7 10" id="KW-0407">Ion channel</keyword>
<keyword evidence="11" id="KW-1185">Reference proteome</keyword>
<evidence type="ECO:0000256" key="8">
    <source>
        <dbReference type="SAM" id="Phobius"/>
    </source>
</evidence>
<reference evidence="10 11" key="1">
    <citation type="submission" date="2018-06" db="EMBL/GenBank/DDBJ databases">
        <authorList>
            <consortium name="Pathogen Informatics"/>
            <person name="Doyle S."/>
        </authorList>
    </citation>
    <scope>NUCLEOTIDE SEQUENCE [LARGE SCALE GENOMIC DNA]</scope>
    <source>
        <strain evidence="10 11">NCTC12872</strain>
    </source>
</reference>
<accession>A0A379CA38</accession>
<keyword evidence="2" id="KW-0813">Transport</keyword>
<sequence length="112" mass="12905">MILLFKILFQGFKTDKEFQFLFVFIILLLIGANIFYTTIEGWSIIDALYFSVMTMATIGYGDLTPTTDVSKIFTIIYAFISIGTFVAFTAKYVQIMLMNHQSRQKLFSKNQP</sequence>
<feature type="transmembrane region" description="Helical" evidence="8">
    <location>
        <begin position="72"/>
        <end position="93"/>
    </location>
</feature>
<evidence type="ECO:0000313" key="11">
    <source>
        <dbReference type="Proteomes" id="UP000255417"/>
    </source>
</evidence>
<dbReference type="RefSeq" id="WP_115315075.1">
    <property type="nucleotide sequence ID" value="NZ_LWIF01000001.1"/>
</dbReference>
<dbReference type="Gene3D" id="1.10.287.70">
    <property type="match status" value="1"/>
</dbReference>
<evidence type="ECO:0000256" key="6">
    <source>
        <dbReference type="ARBA" id="ARBA00023136"/>
    </source>
</evidence>
<organism evidence="10 11">
    <name type="scientific">Phocoenobacter uteri</name>
    <dbReference type="NCBI Taxonomy" id="146806"/>
    <lineage>
        <taxon>Bacteria</taxon>
        <taxon>Pseudomonadati</taxon>
        <taxon>Pseudomonadota</taxon>
        <taxon>Gammaproteobacteria</taxon>
        <taxon>Pasteurellales</taxon>
        <taxon>Pasteurellaceae</taxon>
        <taxon>Phocoenobacter</taxon>
    </lineage>
</organism>
<dbReference type="SUPFAM" id="SSF81324">
    <property type="entry name" value="Voltage-gated potassium channels"/>
    <property type="match status" value="1"/>
</dbReference>
<dbReference type="GO" id="GO:0005886">
    <property type="term" value="C:plasma membrane"/>
    <property type="evidence" value="ECO:0007669"/>
    <property type="project" value="TreeGrafter"/>
</dbReference>
<evidence type="ECO:0000256" key="1">
    <source>
        <dbReference type="ARBA" id="ARBA00004141"/>
    </source>
</evidence>
<dbReference type="GO" id="GO:0022841">
    <property type="term" value="F:potassium ion leak channel activity"/>
    <property type="evidence" value="ECO:0007669"/>
    <property type="project" value="TreeGrafter"/>
</dbReference>
<evidence type="ECO:0000256" key="7">
    <source>
        <dbReference type="ARBA" id="ARBA00023303"/>
    </source>
</evidence>
<evidence type="ECO:0000256" key="5">
    <source>
        <dbReference type="ARBA" id="ARBA00023065"/>
    </source>
</evidence>
<dbReference type="AlphaFoldDB" id="A0A379CA38"/>
<dbReference type="InterPro" id="IPR003280">
    <property type="entry name" value="2pore_dom_K_chnl"/>
</dbReference>
<keyword evidence="6 8" id="KW-0472">Membrane</keyword>
<dbReference type="PANTHER" id="PTHR11003">
    <property type="entry name" value="POTASSIUM CHANNEL, SUBFAMILY K"/>
    <property type="match status" value="1"/>
</dbReference>
<feature type="domain" description="Potassium channel" evidence="9">
    <location>
        <begin position="24"/>
        <end position="96"/>
    </location>
</feature>
<evidence type="ECO:0000256" key="2">
    <source>
        <dbReference type="ARBA" id="ARBA00022448"/>
    </source>
</evidence>
<dbReference type="Pfam" id="PF07885">
    <property type="entry name" value="Ion_trans_2"/>
    <property type="match status" value="1"/>
</dbReference>
<evidence type="ECO:0000313" key="10">
    <source>
        <dbReference type="EMBL" id="SUB58556.1"/>
    </source>
</evidence>
<evidence type="ECO:0000259" key="9">
    <source>
        <dbReference type="Pfam" id="PF07885"/>
    </source>
</evidence>
<evidence type="ECO:0000256" key="4">
    <source>
        <dbReference type="ARBA" id="ARBA00022989"/>
    </source>
</evidence>
<evidence type="ECO:0000256" key="3">
    <source>
        <dbReference type="ARBA" id="ARBA00022692"/>
    </source>
</evidence>
<dbReference type="GO" id="GO:0015271">
    <property type="term" value="F:outward rectifier potassium channel activity"/>
    <property type="evidence" value="ECO:0007669"/>
    <property type="project" value="TreeGrafter"/>
</dbReference>
<dbReference type="EMBL" id="UGTA01000001">
    <property type="protein sequence ID" value="SUB58556.1"/>
    <property type="molecule type" value="Genomic_DNA"/>
</dbReference>
<dbReference type="PANTHER" id="PTHR11003:SF291">
    <property type="entry name" value="IP11374P"/>
    <property type="match status" value="1"/>
</dbReference>